<feature type="region of interest" description="Disordered" evidence="4">
    <location>
        <begin position="88"/>
        <end position="109"/>
    </location>
</feature>
<evidence type="ECO:0000256" key="1">
    <source>
        <dbReference type="ARBA" id="ARBA00006788"/>
    </source>
</evidence>
<keyword evidence="2" id="KW-0597">Phosphoprotein</keyword>
<dbReference type="Proteomes" id="UP000694941">
    <property type="component" value="Unplaced"/>
</dbReference>
<comment type="similarity">
    <text evidence="1">Belongs to the zygin family.</text>
</comment>
<evidence type="ECO:0000256" key="4">
    <source>
        <dbReference type="SAM" id="MobiDB-lite"/>
    </source>
</evidence>
<dbReference type="InterPro" id="IPR011680">
    <property type="entry name" value="FEZ"/>
</dbReference>
<proteinExistence type="inferred from homology"/>
<keyword evidence="5" id="KW-1185">Reference proteome</keyword>
<reference evidence="6" key="1">
    <citation type="submission" date="2025-08" db="UniProtKB">
        <authorList>
            <consortium name="RefSeq"/>
        </authorList>
    </citation>
    <scope>IDENTIFICATION</scope>
    <source>
        <tissue evidence="6">Muscle</tissue>
    </source>
</reference>
<name>A0ABM1C166_LIMPO</name>
<evidence type="ECO:0000313" key="6">
    <source>
        <dbReference type="RefSeq" id="XP_013792450.2"/>
    </source>
</evidence>
<keyword evidence="3" id="KW-0175">Coiled coil</keyword>
<sequence>MWWTITGNFGNILPIDWSKSYARKIQLPIFNLNNKKDNKFENELDVSEDEELAKNLDMHSLILNSMQQEPIVTADQVIEEIDEIMQQQESPVTEGTLSDISPEEPKDSPKAAISSLIYDGKLKTLNTSQLREVLLQLETLIKDNSETLVRQLALRDELEFEKELKNTFISLLLGVQNKRRQYYMEKKRGRTGTEPKYLTTVIPYTAEQGRPNNRSLQVLIKSKKQ</sequence>
<evidence type="ECO:0000256" key="2">
    <source>
        <dbReference type="ARBA" id="ARBA00022553"/>
    </source>
</evidence>
<gene>
    <name evidence="6" type="primary">LOC106476337</name>
</gene>
<accession>A0ABM1C166</accession>
<feature type="compositionally biased region" description="Polar residues" evidence="4">
    <location>
        <begin position="90"/>
        <end position="99"/>
    </location>
</feature>
<protein>
    <submittedName>
        <fullName evidence="6">Fasciculation and elongation protein zeta-2-like</fullName>
    </submittedName>
</protein>
<evidence type="ECO:0000313" key="5">
    <source>
        <dbReference type="Proteomes" id="UP000694941"/>
    </source>
</evidence>
<dbReference type="RefSeq" id="XP_013792450.2">
    <property type="nucleotide sequence ID" value="XM_013936996.2"/>
</dbReference>
<dbReference type="GeneID" id="106476337"/>
<dbReference type="PANTHER" id="PTHR12394">
    <property type="entry name" value="ZYGIN"/>
    <property type="match status" value="1"/>
</dbReference>
<dbReference type="Pfam" id="PF07763">
    <property type="entry name" value="FEZ"/>
    <property type="match status" value="1"/>
</dbReference>
<evidence type="ECO:0000256" key="3">
    <source>
        <dbReference type="ARBA" id="ARBA00023054"/>
    </source>
</evidence>
<dbReference type="PANTHER" id="PTHR12394:SF12">
    <property type="entry name" value="LD08195P"/>
    <property type="match status" value="1"/>
</dbReference>
<organism evidence="5 6">
    <name type="scientific">Limulus polyphemus</name>
    <name type="common">Atlantic horseshoe crab</name>
    <dbReference type="NCBI Taxonomy" id="6850"/>
    <lineage>
        <taxon>Eukaryota</taxon>
        <taxon>Metazoa</taxon>
        <taxon>Ecdysozoa</taxon>
        <taxon>Arthropoda</taxon>
        <taxon>Chelicerata</taxon>
        <taxon>Merostomata</taxon>
        <taxon>Xiphosura</taxon>
        <taxon>Limulidae</taxon>
        <taxon>Limulus</taxon>
    </lineage>
</organism>